<name>A0A1C2DP99_9HYPH</name>
<dbReference type="InterPro" id="IPR036388">
    <property type="entry name" value="WH-like_DNA-bd_sf"/>
</dbReference>
<accession>A0A1C2DP99</accession>
<feature type="compositionally biased region" description="Basic and acidic residues" evidence="1">
    <location>
        <begin position="236"/>
        <end position="247"/>
    </location>
</feature>
<dbReference type="Proteomes" id="UP000094412">
    <property type="component" value="Unassembled WGS sequence"/>
</dbReference>
<sequence>MSNGRQRFSIIPAAAVTDRRLEPRDLQVLCLLGRHTDNRGWCCRSQVKMARELACGRATVQRSLTRLVEAGYLEHRVIYRDSGADAAHEYRVLLDTRDGADFPHLDGGEISHYEDGAHTWAGVPTGGQGCPPKDGQGVPTHERAPMLTTPVKRKERERARENEEFEAARKAWPTGFADSRGDALAAWCELGDEDRRDAATEIDRYISTTKAVGRKFFGTFASYLAERKWLALSERPKPARRPIEAREPAVPTRSKPTSFQRANPHLYPELFGDAADAAEAQP</sequence>
<dbReference type="STRING" id="1566387.QV13_17070"/>
<keyword evidence="3" id="KW-1185">Reference proteome</keyword>
<organism evidence="2 3">
    <name type="scientific">Mesorhizobium hungaricum</name>
    <dbReference type="NCBI Taxonomy" id="1566387"/>
    <lineage>
        <taxon>Bacteria</taxon>
        <taxon>Pseudomonadati</taxon>
        <taxon>Pseudomonadota</taxon>
        <taxon>Alphaproteobacteria</taxon>
        <taxon>Hyphomicrobiales</taxon>
        <taxon>Phyllobacteriaceae</taxon>
        <taxon>Mesorhizobium</taxon>
    </lineage>
</organism>
<protein>
    <recommendedName>
        <fullName evidence="4">Helix-turn-helix domain-containing protein</fullName>
    </recommendedName>
</protein>
<reference evidence="2 3" key="1">
    <citation type="submission" date="2016-08" db="EMBL/GenBank/DDBJ databases">
        <title>Whole genome sequence of Mesorhizobium sp. strain UASWS1009 isolated from industrial sewage.</title>
        <authorList>
            <person name="Crovadore J."/>
            <person name="Calmin G."/>
            <person name="Chablais R."/>
            <person name="Cochard B."/>
            <person name="Lefort F."/>
        </authorList>
    </citation>
    <scope>NUCLEOTIDE SEQUENCE [LARGE SCALE GENOMIC DNA]</scope>
    <source>
        <strain evidence="2 3">UASWS1009</strain>
    </source>
</reference>
<evidence type="ECO:0000256" key="1">
    <source>
        <dbReference type="SAM" id="MobiDB-lite"/>
    </source>
</evidence>
<gene>
    <name evidence="2" type="ORF">QV13_17070</name>
</gene>
<dbReference type="SUPFAM" id="SSF46785">
    <property type="entry name" value="Winged helix' DNA-binding domain"/>
    <property type="match status" value="1"/>
</dbReference>
<dbReference type="EMBL" id="MDEO01000033">
    <property type="protein sequence ID" value="OCX16513.1"/>
    <property type="molecule type" value="Genomic_DNA"/>
</dbReference>
<dbReference type="AlphaFoldDB" id="A0A1C2DP99"/>
<dbReference type="InterPro" id="IPR036390">
    <property type="entry name" value="WH_DNA-bd_sf"/>
</dbReference>
<dbReference type="Gene3D" id="1.10.10.10">
    <property type="entry name" value="Winged helix-like DNA-binding domain superfamily/Winged helix DNA-binding domain"/>
    <property type="match status" value="1"/>
</dbReference>
<dbReference type="RefSeq" id="WP_024924470.1">
    <property type="nucleotide sequence ID" value="NZ_MDEO01000033.1"/>
</dbReference>
<evidence type="ECO:0000313" key="2">
    <source>
        <dbReference type="EMBL" id="OCX16513.1"/>
    </source>
</evidence>
<dbReference type="OrthoDB" id="7864318at2"/>
<evidence type="ECO:0008006" key="4">
    <source>
        <dbReference type="Google" id="ProtNLM"/>
    </source>
</evidence>
<dbReference type="Pfam" id="PF13730">
    <property type="entry name" value="HTH_36"/>
    <property type="match status" value="1"/>
</dbReference>
<feature type="region of interest" description="Disordered" evidence="1">
    <location>
        <begin position="236"/>
        <end position="263"/>
    </location>
</feature>
<comment type="caution">
    <text evidence="2">The sequence shown here is derived from an EMBL/GenBank/DDBJ whole genome shotgun (WGS) entry which is preliminary data.</text>
</comment>
<proteinExistence type="predicted"/>
<evidence type="ECO:0000313" key="3">
    <source>
        <dbReference type="Proteomes" id="UP000094412"/>
    </source>
</evidence>